<feature type="domain" description="Cell envelope-related transcriptional attenuator" evidence="2">
    <location>
        <begin position="71"/>
        <end position="219"/>
    </location>
</feature>
<dbReference type="Pfam" id="PF13399">
    <property type="entry name" value="LytR_C"/>
    <property type="match status" value="1"/>
</dbReference>
<dbReference type="eggNOG" id="COG1316">
    <property type="taxonomic scope" value="Bacteria"/>
</dbReference>
<comment type="similarity">
    <text evidence="1">Belongs to the LytR/CpsA/Psr (LCP) family.</text>
</comment>
<reference evidence="4 5" key="1">
    <citation type="journal article" date="2008" name="Proc. Natl. Acad. Sci. U.S.A.">
        <title>Niche adaptation and genome expansion in the chlorophyll d-producing cyanobacterium Acaryochloris marina.</title>
        <authorList>
            <person name="Swingley W.D."/>
            <person name="Chen M."/>
            <person name="Cheung P.C."/>
            <person name="Conrad A.L."/>
            <person name="Dejesa L.C."/>
            <person name="Hao J."/>
            <person name="Honchak B.M."/>
            <person name="Karbach L.E."/>
            <person name="Kurdoglu A."/>
            <person name="Lahiri S."/>
            <person name="Mastrian S.D."/>
            <person name="Miyashita H."/>
            <person name="Page L."/>
            <person name="Ramakrishna P."/>
            <person name="Satoh S."/>
            <person name="Sattley W.M."/>
            <person name="Shimada Y."/>
            <person name="Taylor H.L."/>
            <person name="Tomo T."/>
            <person name="Tsuchiya T."/>
            <person name="Wang Z.T."/>
            <person name="Raymond J."/>
            <person name="Mimuro M."/>
            <person name="Blankenship R.E."/>
            <person name="Touchman J.W."/>
        </authorList>
    </citation>
    <scope>NUCLEOTIDE SEQUENCE [LARGE SCALE GENOMIC DNA]</scope>
    <source>
        <strain evidence="5">MBIC 11017</strain>
    </source>
</reference>
<accession>B0BZ77</accession>
<name>B0BZ77_ACAM1</name>
<dbReference type="InterPro" id="IPR004474">
    <property type="entry name" value="LytR_CpsA_psr"/>
</dbReference>
<dbReference type="RefSeq" id="WP_012164831.1">
    <property type="nucleotide sequence ID" value="NC_009925.1"/>
</dbReference>
<sequence>MTLSAGLGATLALVTPFRLLGDTDGPVSLPELLQGGLRYGISRPVNIIVLGVDLNLEEPEEGEERDPFKSRSDTMLLVRLNPGNDRVSILSIPRDTRVSIPDVGVTKINSANWWGGPDLVTEVVSKTLNDVQIDRYVRVSTGAFRELVDVVDGVEVYVPFAMQYEDQTQKLKIDLEPGLQKLNGVEAEGFVRFRNNNLGDIGRAQRQQILLKALQKKMANPAMLTRLPQILSVLQKHIDSNLSVGEMLALMQFGLQVNSDQLQMVLLPGRFSGPDEYEFSFWLMDLAGMDRVMQTYFEVPPPEGYEIATRDPAQFKDIRIVVQNATDDPDGDLTMVEYLQEQGFYNIHYADEDWPESIAKTQIIPQWGDLESAEYLQALLKDSQLLANSTGDLGSDLTIRVGQDWLRNRPSSPSDS</sequence>
<gene>
    <name evidence="4" type="ordered locus">AM1_4546</name>
</gene>
<evidence type="ECO:0000256" key="1">
    <source>
        <dbReference type="ARBA" id="ARBA00006068"/>
    </source>
</evidence>
<dbReference type="Proteomes" id="UP000000268">
    <property type="component" value="Chromosome"/>
</dbReference>
<dbReference type="Gene3D" id="3.40.630.190">
    <property type="entry name" value="LCP protein"/>
    <property type="match status" value="1"/>
</dbReference>
<dbReference type="OrthoDB" id="305468at2"/>
<evidence type="ECO:0000313" key="4">
    <source>
        <dbReference type="EMBL" id="ABW29521.1"/>
    </source>
</evidence>
<dbReference type="InterPro" id="IPR027381">
    <property type="entry name" value="LytR/CpsA/Psr_C"/>
</dbReference>
<evidence type="ECO:0000313" key="5">
    <source>
        <dbReference type="Proteomes" id="UP000000268"/>
    </source>
</evidence>
<organism evidence="4 5">
    <name type="scientific">Acaryochloris marina (strain MBIC 11017)</name>
    <dbReference type="NCBI Taxonomy" id="329726"/>
    <lineage>
        <taxon>Bacteria</taxon>
        <taxon>Bacillati</taxon>
        <taxon>Cyanobacteriota</taxon>
        <taxon>Cyanophyceae</taxon>
        <taxon>Acaryochloridales</taxon>
        <taxon>Acaryochloridaceae</taxon>
        <taxon>Acaryochloris</taxon>
    </lineage>
</organism>
<protein>
    <submittedName>
        <fullName evidence="4">Cell envelope-related transcriptional attenuator, putative</fullName>
    </submittedName>
</protein>
<evidence type="ECO:0000259" key="2">
    <source>
        <dbReference type="Pfam" id="PF03816"/>
    </source>
</evidence>
<dbReference type="AlphaFoldDB" id="B0BZ77"/>
<dbReference type="PANTHER" id="PTHR33392:SF6">
    <property type="entry name" value="POLYISOPRENYL-TEICHOIC ACID--PEPTIDOGLYCAN TEICHOIC ACID TRANSFERASE TAGU"/>
    <property type="match status" value="1"/>
</dbReference>
<dbReference type="EMBL" id="CP000828">
    <property type="protein sequence ID" value="ABW29521.1"/>
    <property type="molecule type" value="Genomic_DNA"/>
</dbReference>
<proteinExistence type="inferred from homology"/>
<dbReference type="HOGENOM" id="CLU_016455_5_1_3"/>
<dbReference type="Pfam" id="PF03816">
    <property type="entry name" value="LytR_cpsA_psr"/>
    <property type="match status" value="1"/>
</dbReference>
<dbReference type="KEGG" id="amr:AM1_4546"/>
<dbReference type="PANTHER" id="PTHR33392">
    <property type="entry name" value="POLYISOPRENYL-TEICHOIC ACID--PEPTIDOGLYCAN TEICHOIC ACID TRANSFERASE TAGU"/>
    <property type="match status" value="1"/>
</dbReference>
<keyword evidence="5" id="KW-1185">Reference proteome</keyword>
<dbReference type="InterPro" id="IPR050922">
    <property type="entry name" value="LytR/CpsA/Psr_CW_biosynth"/>
</dbReference>
<dbReference type="NCBIfam" id="TIGR00350">
    <property type="entry name" value="lytR_cpsA_psr"/>
    <property type="match status" value="1"/>
</dbReference>
<feature type="domain" description="LytR/CpsA/Psr regulator C-terminal" evidence="3">
    <location>
        <begin position="317"/>
        <end position="405"/>
    </location>
</feature>
<evidence type="ECO:0000259" key="3">
    <source>
        <dbReference type="Pfam" id="PF13399"/>
    </source>
</evidence>
<dbReference type="STRING" id="329726.AM1_4546"/>